<accession>A0A6N7WPC2</accession>
<organism evidence="1 2">
    <name type="scientific">Eisenbergiella porci</name>
    <dbReference type="NCBI Taxonomy" id="2652274"/>
    <lineage>
        <taxon>Bacteria</taxon>
        <taxon>Bacillati</taxon>
        <taxon>Bacillota</taxon>
        <taxon>Clostridia</taxon>
        <taxon>Lachnospirales</taxon>
        <taxon>Lachnospiraceae</taxon>
        <taxon>Eisenbergiella</taxon>
    </lineage>
</organism>
<dbReference type="AlphaFoldDB" id="A0A6N7WPC2"/>
<name>A0A6N7WPC2_9FIRM</name>
<protein>
    <submittedName>
        <fullName evidence="1">Uncharacterized protein</fullName>
    </submittedName>
</protein>
<evidence type="ECO:0000313" key="1">
    <source>
        <dbReference type="EMBL" id="MSS91645.1"/>
    </source>
</evidence>
<dbReference type="Proteomes" id="UP000436047">
    <property type="component" value="Unassembled WGS sequence"/>
</dbReference>
<comment type="caution">
    <text evidence="1">The sequence shown here is derived from an EMBL/GenBank/DDBJ whole genome shotgun (WGS) entry which is preliminary data.</text>
</comment>
<proteinExistence type="predicted"/>
<keyword evidence="2" id="KW-1185">Reference proteome</keyword>
<gene>
    <name evidence="1" type="ORF">FYJ45_26510</name>
</gene>
<evidence type="ECO:0000313" key="2">
    <source>
        <dbReference type="Proteomes" id="UP000436047"/>
    </source>
</evidence>
<reference evidence="1 2" key="1">
    <citation type="submission" date="2019-08" db="EMBL/GenBank/DDBJ databases">
        <title>In-depth cultivation of the pig gut microbiome towards novel bacterial diversity and tailored functional studies.</title>
        <authorList>
            <person name="Wylensek D."/>
            <person name="Hitch T.C.A."/>
            <person name="Clavel T."/>
        </authorList>
    </citation>
    <scope>NUCLEOTIDE SEQUENCE [LARGE SCALE GENOMIC DNA]</scope>
    <source>
        <strain evidence="1 2">WCA-389-WT-23B</strain>
    </source>
</reference>
<dbReference type="RefSeq" id="WP_154468033.1">
    <property type="nucleotide sequence ID" value="NZ_VUMI01000073.1"/>
</dbReference>
<dbReference type="GeneID" id="86056554"/>
<sequence>MAAEKYFPFRSVSGDRKYSAEDWAAYFALFIGNGVFYSSADRLKVTASEGMKLKVGKGAGFIAGRMYMLEADTTITLDTADGALNRIDRIVLRCDYTNRIITLAVKKGSYSASPTAPELTRDADAYELALADVYVSAGIVTITAAKITDQRLNTSLCGIVTGLVEQADTQEIFNEFYAYLQEFKQTTQVDIEAWTQEQQQAYITWYTEQQQAFATWYNSHTTAWQQEFTTWFDDIQGMLEGDVAANLTNRVIRLEERATALENDKAERVLLDEDQVAAGEENPQGFSLVIKNGALCVRRVV</sequence>
<dbReference type="EMBL" id="VUMI01000073">
    <property type="protein sequence ID" value="MSS91645.1"/>
    <property type="molecule type" value="Genomic_DNA"/>
</dbReference>